<dbReference type="Proteomes" id="UP001218218">
    <property type="component" value="Unassembled WGS sequence"/>
</dbReference>
<feature type="region of interest" description="Disordered" evidence="1">
    <location>
        <begin position="258"/>
        <end position="284"/>
    </location>
</feature>
<comment type="caution">
    <text evidence="2">The sequence shown here is derived from an EMBL/GenBank/DDBJ whole genome shotgun (WGS) entry which is preliminary data.</text>
</comment>
<name>A0AAD7EJG7_9AGAR</name>
<sequence>MSPFFGVRIFSMLINSMLDERTNSHLTWFNSPLCGNQKAETLVDMIQIGQCEAASAQSALSFEIDPDINISALALLDLVSVDPPAASSPESTGPASLNNSIKNIFANVAVPPPLMPPVSVASPLLPQSKPTTKTKKGDGISLKLALANSPKVLQILFGFQLVPAGFMLIGLFTVKPSSPRCGVSPPTCLTGLTSRTNMHVHWWNDTGYPVYPTPFPRLPFAPTILRLVLHPHLSPAFFFPLPFFLFLTHPLFPRNPPATSPHAHTLRRCPRQPRVSPLPAPHAQHHKLTGIESLGIGTSLTDEKPLSALLKAYNTYSKELKGKQRPAVDKIQKRTQEILK</sequence>
<reference evidence="2" key="1">
    <citation type="submission" date="2023-03" db="EMBL/GenBank/DDBJ databases">
        <title>Massive genome expansion in bonnet fungi (Mycena s.s.) driven by repeated elements and novel gene families across ecological guilds.</title>
        <authorList>
            <consortium name="Lawrence Berkeley National Laboratory"/>
            <person name="Harder C.B."/>
            <person name="Miyauchi S."/>
            <person name="Viragh M."/>
            <person name="Kuo A."/>
            <person name="Thoen E."/>
            <person name="Andreopoulos B."/>
            <person name="Lu D."/>
            <person name="Skrede I."/>
            <person name="Drula E."/>
            <person name="Henrissat B."/>
            <person name="Morin E."/>
            <person name="Kohler A."/>
            <person name="Barry K."/>
            <person name="LaButti K."/>
            <person name="Morin E."/>
            <person name="Salamov A."/>
            <person name="Lipzen A."/>
            <person name="Mereny Z."/>
            <person name="Hegedus B."/>
            <person name="Baldrian P."/>
            <person name="Stursova M."/>
            <person name="Weitz H."/>
            <person name="Taylor A."/>
            <person name="Grigoriev I.V."/>
            <person name="Nagy L.G."/>
            <person name="Martin F."/>
            <person name="Kauserud H."/>
        </authorList>
    </citation>
    <scope>NUCLEOTIDE SEQUENCE</scope>
    <source>
        <strain evidence="2">CBHHK002</strain>
    </source>
</reference>
<proteinExistence type="predicted"/>
<accession>A0AAD7EJG7</accession>
<organism evidence="2 3">
    <name type="scientific">Mycena albidolilacea</name>
    <dbReference type="NCBI Taxonomy" id="1033008"/>
    <lineage>
        <taxon>Eukaryota</taxon>
        <taxon>Fungi</taxon>
        <taxon>Dikarya</taxon>
        <taxon>Basidiomycota</taxon>
        <taxon>Agaricomycotina</taxon>
        <taxon>Agaricomycetes</taxon>
        <taxon>Agaricomycetidae</taxon>
        <taxon>Agaricales</taxon>
        <taxon>Marasmiineae</taxon>
        <taxon>Mycenaceae</taxon>
        <taxon>Mycena</taxon>
    </lineage>
</organism>
<dbReference type="AlphaFoldDB" id="A0AAD7EJG7"/>
<keyword evidence="3" id="KW-1185">Reference proteome</keyword>
<evidence type="ECO:0000313" key="3">
    <source>
        <dbReference type="Proteomes" id="UP001218218"/>
    </source>
</evidence>
<evidence type="ECO:0000313" key="2">
    <source>
        <dbReference type="EMBL" id="KAJ7328756.1"/>
    </source>
</evidence>
<evidence type="ECO:0000256" key="1">
    <source>
        <dbReference type="SAM" id="MobiDB-lite"/>
    </source>
</evidence>
<dbReference type="EMBL" id="JARIHO010000038">
    <property type="protein sequence ID" value="KAJ7328756.1"/>
    <property type="molecule type" value="Genomic_DNA"/>
</dbReference>
<protein>
    <submittedName>
        <fullName evidence="2">Uncharacterized protein</fullName>
    </submittedName>
</protein>
<gene>
    <name evidence="2" type="ORF">DFH08DRAFT_940436</name>
</gene>